<organism evidence="2 3">
    <name type="scientific">Bhargavaea cecembensis</name>
    <dbReference type="NCBI Taxonomy" id="394098"/>
    <lineage>
        <taxon>Bacteria</taxon>
        <taxon>Bacillati</taxon>
        <taxon>Bacillota</taxon>
        <taxon>Bacilli</taxon>
        <taxon>Bacillales</taxon>
        <taxon>Caryophanaceae</taxon>
        <taxon>Bhargavaea</taxon>
    </lineage>
</organism>
<dbReference type="RefSeq" id="WP_063179289.1">
    <property type="nucleotide sequence ID" value="NZ_LQNT01000009.1"/>
</dbReference>
<dbReference type="Proteomes" id="UP000076490">
    <property type="component" value="Unassembled WGS sequence"/>
</dbReference>
<dbReference type="OrthoDB" id="2739782at2"/>
<evidence type="ECO:0000313" key="3">
    <source>
        <dbReference type="Proteomes" id="UP000076490"/>
    </source>
</evidence>
<evidence type="ECO:0000256" key="1">
    <source>
        <dbReference type="SAM" id="MobiDB-lite"/>
    </source>
</evidence>
<dbReference type="InterPro" id="IPR024980">
    <property type="entry name" value="DUF3886"/>
</dbReference>
<dbReference type="EMBL" id="LQNT01000009">
    <property type="protein sequence ID" value="KZE38107.1"/>
    <property type="molecule type" value="Genomic_DNA"/>
</dbReference>
<feature type="region of interest" description="Disordered" evidence="1">
    <location>
        <begin position="1"/>
        <end position="83"/>
    </location>
</feature>
<comment type="caution">
    <text evidence="2">The sequence shown here is derived from an EMBL/GenBank/DDBJ whole genome shotgun (WGS) entry which is preliminary data.</text>
</comment>
<sequence>MAKKKPQQRKPAVPKQDSRPTLADGLGGDTLDKLKQARQALLQTEKEEEEKRLAQKAKERREREKNMSFGELLEKYGEKGSKY</sequence>
<evidence type="ECO:0008006" key="4">
    <source>
        <dbReference type="Google" id="ProtNLM"/>
    </source>
</evidence>
<dbReference type="AlphaFoldDB" id="A0A163F7Q5"/>
<name>A0A163F7Q5_9BACL</name>
<dbReference type="Pfam" id="PF13025">
    <property type="entry name" value="DUF3886"/>
    <property type="match status" value="1"/>
</dbReference>
<feature type="compositionally biased region" description="Basic and acidic residues" evidence="1">
    <location>
        <begin position="49"/>
        <end position="83"/>
    </location>
</feature>
<accession>A0A163F7Q5</accession>
<protein>
    <recommendedName>
        <fullName evidence="4">DUF3886 domain-containing protein</fullName>
    </recommendedName>
</protein>
<proteinExistence type="predicted"/>
<reference evidence="2 3" key="1">
    <citation type="submission" date="2016-01" db="EMBL/GenBank/DDBJ databases">
        <title>Whole genome sequencing of Bhargavaea cecembensis T14.</title>
        <authorList>
            <person name="Hong K.W."/>
        </authorList>
    </citation>
    <scope>NUCLEOTIDE SEQUENCE [LARGE SCALE GENOMIC DNA]</scope>
    <source>
        <strain evidence="2 3">T14</strain>
    </source>
</reference>
<evidence type="ECO:0000313" key="2">
    <source>
        <dbReference type="EMBL" id="KZE38107.1"/>
    </source>
</evidence>
<gene>
    <name evidence="2" type="ORF">AV656_04045</name>
</gene>